<sequence length="105" mass="11932">MFRAYEIRCLGGWFQEMLNKYAGCQVNWGGKFSGNDLPPTPPKEQLMDRYRSHVVNCRSCSSAYKALTALEVILQIVSIVSIGFVAATKQSFMSTTVRTTWSRWL</sequence>
<reference evidence="1" key="2">
    <citation type="submission" date="2023-06" db="EMBL/GenBank/DDBJ databases">
        <authorList>
            <person name="Swenson N.G."/>
            <person name="Wegrzyn J.L."/>
            <person name="Mcevoy S.L."/>
        </authorList>
    </citation>
    <scope>NUCLEOTIDE SEQUENCE</scope>
    <source>
        <strain evidence="1">NS2018</strain>
        <tissue evidence="1">Leaf</tissue>
    </source>
</reference>
<reference evidence="1" key="1">
    <citation type="journal article" date="2022" name="Plant J.">
        <title>Strategies of tolerance reflected in two North American maple genomes.</title>
        <authorList>
            <person name="McEvoy S.L."/>
            <person name="Sezen U.U."/>
            <person name="Trouern-Trend A."/>
            <person name="McMahon S.M."/>
            <person name="Schaberg P.G."/>
            <person name="Yang J."/>
            <person name="Wegrzyn J.L."/>
            <person name="Swenson N.G."/>
        </authorList>
    </citation>
    <scope>NUCLEOTIDE SEQUENCE</scope>
    <source>
        <strain evidence="1">NS2018</strain>
    </source>
</reference>
<gene>
    <name evidence="1" type="ORF">LWI29_025512</name>
</gene>
<dbReference type="Proteomes" id="UP001168877">
    <property type="component" value="Unassembled WGS sequence"/>
</dbReference>
<evidence type="ECO:0000313" key="1">
    <source>
        <dbReference type="EMBL" id="KAK0601579.1"/>
    </source>
</evidence>
<dbReference type="AlphaFoldDB" id="A0AA39SZZ9"/>
<organism evidence="1 2">
    <name type="scientific">Acer saccharum</name>
    <name type="common">Sugar maple</name>
    <dbReference type="NCBI Taxonomy" id="4024"/>
    <lineage>
        <taxon>Eukaryota</taxon>
        <taxon>Viridiplantae</taxon>
        <taxon>Streptophyta</taxon>
        <taxon>Embryophyta</taxon>
        <taxon>Tracheophyta</taxon>
        <taxon>Spermatophyta</taxon>
        <taxon>Magnoliopsida</taxon>
        <taxon>eudicotyledons</taxon>
        <taxon>Gunneridae</taxon>
        <taxon>Pentapetalae</taxon>
        <taxon>rosids</taxon>
        <taxon>malvids</taxon>
        <taxon>Sapindales</taxon>
        <taxon>Sapindaceae</taxon>
        <taxon>Hippocastanoideae</taxon>
        <taxon>Acereae</taxon>
        <taxon>Acer</taxon>
    </lineage>
</organism>
<comment type="caution">
    <text evidence="1">The sequence shown here is derived from an EMBL/GenBank/DDBJ whole genome shotgun (WGS) entry which is preliminary data.</text>
</comment>
<name>A0AA39SZZ9_ACESA</name>
<dbReference type="EMBL" id="JAUESC010000003">
    <property type="protein sequence ID" value="KAK0601579.1"/>
    <property type="molecule type" value="Genomic_DNA"/>
</dbReference>
<accession>A0AA39SZZ9</accession>
<proteinExistence type="predicted"/>
<keyword evidence="2" id="KW-1185">Reference proteome</keyword>
<protein>
    <submittedName>
        <fullName evidence="1">Uncharacterized protein</fullName>
    </submittedName>
</protein>
<evidence type="ECO:0000313" key="2">
    <source>
        <dbReference type="Proteomes" id="UP001168877"/>
    </source>
</evidence>